<evidence type="ECO:0000313" key="4">
    <source>
        <dbReference type="Proteomes" id="UP000587527"/>
    </source>
</evidence>
<comment type="caution">
    <text evidence="3">The sequence shown here is derived from an EMBL/GenBank/DDBJ whole genome shotgun (WGS) entry which is preliminary data.</text>
</comment>
<sequence length="486" mass="52417">MLSSLPPRLAALALVGGSVVLWLLATVIVKLIVRPPRRAPKPVPATPDLRDEPPAVVNLLLHRGTVTADAARATVLDLAARRILELHQPGNDPGQTTVSVRDQQPRGLLSFESRVLDRVKAAAGEGRVLLSELSRRHASEGVRWGKQFQHEVLKHAKHLGLVAKPLEEAGGPLVFLILFSGVLGCVAGTGVWGAVFGDQGGEPSNWSMIALLGTYAVVLLAFVVGGFAIVDGYRETKAGLAVIAHWSGVAAWLRGHEAFADLPPAGVTVWDRYLAHGVALGTNPRAGERIDLGVGREDLVWAVRDGHRRQVRVIYPRFVTRYGRRPTTIIVLSLLRIIICVAVLILLPPLPDVVRWTVVVIAAVIAAAALYRSVRALGDLISPVTVTGEVLSRSLVIAYQDVPARFVYLVVDDGRSDPLRAWIGRLSEISFSEAMAYGRSVQGGEAEEAMKVMPGRPTTLADCVPGMTVRLHGHAYARRIVDLEIV</sequence>
<proteinExistence type="predicted"/>
<feature type="transmembrane region" description="Helical" evidence="1">
    <location>
        <begin position="208"/>
        <end position="230"/>
    </location>
</feature>
<feature type="transmembrane region" description="Helical" evidence="1">
    <location>
        <begin position="173"/>
        <end position="196"/>
    </location>
</feature>
<feature type="transmembrane region" description="Helical" evidence="1">
    <location>
        <begin position="12"/>
        <end position="33"/>
    </location>
</feature>
<keyword evidence="1" id="KW-1133">Transmembrane helix</keyword>
<dbReference type="AlphaFoldDB" id="A0A841BYI3"/>
<keyword evidence="4" id="KW-1185">Reference proteome</keyword>
<feature type="transmembrane region" description="Helical" evidence="1">
    <location>
        <begin position="327"/>
        <end position="347"/>
    </location>
</feature>
<reference evidence="3 4" key="1">
    <citation type="submission" date="2020-08" db="EMBL/GenBank/DDBJ databases">
        <title>Sequencing the genomes of 1000 actinobacteria strains.</title>
        <authorList>
            <person name="Klenk H.-P."/>
        </authorList>
    </citation>
    <scope>NUCLEOTIDE SEQUENCE [LARGE SCALE GENOMIC DNA]</scope>
    <source>
        <strain evidence="3 4">DSM 45362</strain>
    </source>
</reference>
<organism evidence="3 4">
    <name type="scientific">Allocatelliglobosispora scoriae</name>
    <dbReference type="NCBI Taxonomy" id="643052"/>
    <lineage>
        <taxon>Bacteria</taxon>
        <taxon>Bacillati</taxon>
        <taxon>Actinomycetota</taxon>
        <taxon>Actinomycetes</taxon>
        <taxon>Micromonosporales</taxon>
        <taxon>Micromonosporaceae</taxon>
        <taxon>Allocatelliglobosispora</taxon>
    </lineage>
</organism>
<feature type="transmembrane region" description="Helical" evidence="1">
    <location>
        <begin position="353"/>
        <end position="371"/>
    </location>
</feature>
<evidence type="ECO:0000259" key="2">
    <source>
        <dbReference type="Pfam" id="PF20990"/>
    </source>
</evidence>
<keyword evidence="1" id="KW-0472">Membrane</keyword>
<accession>A0A841BYI3</accession>
<dbReference type="EMBL" id="JACHMN010000003">
    <property type="protein sequence ID" value="MBB5873204.1"/>
    <property type="molecule type" value="Genomic_DNA"/>
</dbReference>
<feature type="domain" description="Predicted membrane protein YciQ-like C-terminal" evidence="2">
    <location>
        <begin position="53"/>
        <end position="283"/>
    </location>
</feature>
<dbReference type="InterPro" id="IPR048389">
    <property type="entry name" value="YciQ-like_C"/>
</dbReference>
<keyword evidence="1" id="KW-0812">Transmembrane</keyword>
<evidence type="ECO:0000313" key="3">
    <source>
        <dbReference type="EMBL" id="MBB5873204.1"/>
    </source>
</evidence>
<name>A0A841BYI3_9ACTN</name>
<dbReference type="RefSeq" id="WP_184844027.1">
    <property type="nucleotide sequence ID" value="NZ_JACHMN010000003.1"/>
</dbReference>
<gene>
    <name evidence="3" type="ORF">F4553_006638</name>
</gene>
<dbReference type="Pfam" id="PF20990">
    <property type="entry name" value="DUF2207_C"/>
    <property type="match status" value="1"/>
</dbReference>
<evidence type="ECO:0000256" key="1">
    <source>
        <dbReference type="SAM" id="Phobius"/>
    </source>
</evidence>
<protein>
    <recommendedName>
        <fullName evidence="2">Predicted membrane protein YciQ-like C-terminal domain-containing protein</fullName>
    </recommendedName>
</protein>
<dbReference type="Proteomes" id="UP000587527">
    <property type="component" value="Unassembled WGS sequence"/>
</dbReference>